<comment type="caution">
    <text evidence="1">The sequence shown here is derived from an EMBL/GenBank/DDBJ whole genome shotgun (WGS) entry which is preliminary data.</text>
</comment>
<dbReference type="STRING" id="4072.A0A2G2ZYI0"/>
<dbReference type="Proteomes" id="UP000222542">
    <property type="component" value="Unassembled WGS sequence"/>
</dbReference>
<sequence>MLQVVSNGELSLLAYKAASVGQHNARNLMVSESVEGYALLLENFLQFPSEVEYPKTTRYLNGFERQWNPTQREGSAAMVEKSEEFLYSVWEDHTNTGIANVRNRREDQELKGRTDQPREHWWKCIEVPKGPIGLGTICVKGMKRSLKELVNRCAFMSHILEKRPDHSCLDKLLELLPEDQELAISCGVPFKILAHPNDAIEKVCGSEHSRRVRGLGGNVW</sequence>
<organism evidence="1 2">
    <name type="scientific">Capsicum annuum</name>
    <name type="common">Capsicum pepper</name>
    <dbReference type="NCBI Taxonomy" id="4072"/>
    <lineage>
        <taxon>Eukaryota</taxon>
        <taxon>Viridiplantae</taxon>
        <taxon>Streptophyta</taxon>
        <taxon>Embryophyta</taxon>
        <taxon>Tracheophyta</taxon>
        <taxon>Spermatophyta</taxon>
        <taxon>Magnoliopsida</taxon>
        <taxon>eudicotyledons</taxon>
        <taxon>Gunneridae</taxon>
        <taxon>Pentapetalae</taxon>
        <taxon>asterids</taxon>
        <taxon>lamiids</taxon>
        <taxon>Solanales</taxon>
        <taxon>Solanaceae</taxon>
        <taxon>Solanoideae</taxon>
        <taxon>Capsiceae</taxon>
        <taxon>Capsicum</taxon>
    </lineage>
</organism>
<protein>
    <submittedName>
        <fullName evidence="1">Uncharacterized protein</fullName>
    </submittedName>
</protein>
<gene>
    <name evidence="1" type="ORF">T459_09146</name>
</gene>
<dbReference type="PANTHER" id="PTHR46635:SF1">
    <property type="entry name" value="GLYCOSYL TRANSFERASE FAMILY 1 PROTEIN"/>
    <property type="match status" value="1"/>
</dbReference>
<evidence type="ECO:0000313" key="1">
    <source>
        <dbReference type="EMBL" id="PHT87040.1"/>
    </source>
</evidence>
<dbReference type="AlphaFoldDB" id="A0A2G2ZYI0"/>
<dbReference type="Gramene" id="PHT87040">
    <property type="protein sequence ID" value="PHT87040"/>
    <property type="gene ID" value="T459_09146"/>
</dbReference>
<accession>A0A2G2ZYI0</accession>
<keyword evidence="2" id="KW-1185">Reference proteome</keyword>
<proteinExistence type="predicted"/>
<reference evidence="1 2" key="2">
    <citation type="journal article" date="2017" name="Genome Biol.">
        <title>New reference genome sequences of hot pepper reveal the massive evolution of plant disease-resistance genes by retroduplication.</title>
        <authorList>
            <person name="Kim S."/>
            <person name="Park J."/>
            <person name="Yeom S.I."/>
            <person name="Kim Y.M."/>
            <person name="Seo E."/>
            <person name="Kim K.T."/>
            <person name="Kim M.S."/>
            <person name="Lee J.M."/>
            <person name="Cheong K."/>
            <person name="Shin H.S."/>
            <person name="Kim S.B."/>
            <person name="Han K."/>
            <person name="Lee J."/>
            <person name="Park M."/>
            <person name="Lee H.A."/>
            <person name="Lee H.Y."/>
            <person name="Lee Y."/>
            <person name="Oh S."/>
            <person name="Lee J.H."/>
            <person name="Choi E."/>
            <person name="Choi E."/>
            <person name="Lee S.E."/>
            <person name="Jeon J."/>
            <person name="Kim H."/>
            <person name="Choi G."/>
            <person name="Song H."/>
            <person name="Lee J."/>
            <person name="Lee S.C."/>
            <person name="Kwon J.K."/>
            <person name="Lee H.Y."/>
            <person name="Koo N."/>
            <person name="Hong Y."/>
            <person name="Kim R.W."/>
            <person name="Kang W.H."/>
            <person name="Huh J.H."/>
            <person name="Kang B.C."/>
            <person name="Yang T.J."/>
            <person name="Lee Y.H."/>
            <person name="Bennetzen J.L."/>
            <person name="Choi D."/>
        </authorList>
    </citation>
    <scope>NUCLEOTIDE SEQUENCE [LARGE SCALE GENOMIC DNA]</scope>
    <source>
        <strain evidence="2">cv. CM334</strain>
    </source>
</reference>
<dbReference type="PANTHER" id="PTHR46635">
    <property type="entry name" value="GLYCOSYL TRANSFERASE FAMILY 1 PROTEIN"/>
    <property type="match status" value="1"/>
</dbReference>
<dbReference type="EMBL" id="AYRZ02000003">
    <property type="protein sequence ID" value="PHT87040.1"/>
    <property type="molecule type" value="Genomic_DNA"/>
</dbReference>
<evidence type="ECO:0000313" key="2">
    <source>
        <dbReference type="Proteomes" id="UP000222542"/>
    </source>
</evidence>
<reference evidence="1 2" key="1">
    <citation type="journal article" date="2014" name="Nat. Genet.">
        <title>Genome sequence of the hot pepper provides insights into the evolution of pungency in Capsicum species.</title>
        <authorList>
            <person name="Kim S."/>
            <person name="Park M."/>
            <person name="Yeom S.I."/>
            <person name="Kim Y.M."/>
            <person name="Lee J.M."/>
            <person name="Lee H.A."/>
            <person name="Seo E."/>
            <person name="Choi J."/>
            <person name="Cheong K."/>
            <person name="Kim K.T."/>
            <person name="Jung K."/>
            <person name="Lee G.W."/>
            <person name="Oh S.K."/>
            <person name="Bae C."/>
            <person name="Kim S.B."/>
            <person name="Lee H.Y."/>
            <person name="Kim S.Y."/>
            <person name="Kim M.S."/>
            <person name="Kang B.C."/>
            <person name="Jo Y.D."/>
            <person name="Yang H.B."/>
            <person name="Jeong H.J."/>
            <person name="Kang W.H."/>
            <person name="Kwon J.K."/>
            <person name="Shin C."/>
            <person name="Lim J.Y."/>
            <person name="Park J.H."/>
            <person name="Huh J.H."/>
            <person name="Kim J.S."/>
            <person name="Kim B.D."/>
            <person name="Cohen O."/>
            <person name="Paran I."/>
            <person name="Suh M.C."/>
            <person name="Lee S.B."/>
            <person name="Kim Y.K."/>
            <person name="Shin Y."/>
            <person name="Noh S.J."/>
            <person name="Park J."/>
            <person name="Seo Y.S."/>
            <person name="Kwon S.Y."/>
            <person name="Kim H.A."/>
            <person name="Park J.M."/>
            <person name="Kim H.J."/>
            <person name="Choi S.B."/>
            <person name="Bosland P.W."/>
            <person name="Reeves G."/>
            <person name="Jo S.H."/>
            <person name="Lee B.W."/>
            <person name="Cho H.T."/>
            <person name="Choi H.S."/>
            <person name="Lee M.S."/>
            <person name="Yu Y."/>
            <person name="Do Choi Y."/>
            <person name="Park B.S."/>
            <person name="van Deynze A."/>
            <person name="Ashrafi H."/>
            <person name="Hill T."/>
            <person name="Kim W.T."/>
            <person name="Pai H.S."/>
            <person name="Ahn H.K."/>
            <person name="Yeam I."/>
            <person name="Giovannoni J.J."/>
            <person name="Rose J.K."/>
            <person name="Sorensen I."/>
            <person name="Lee S.J."/>
            <person name="Kim R.W."/>
            <person name="Choi I.Y."/>
            <person name="Choi B.S."/>
            <person name="Lim J.S."/>
            <person name="Lee Y.H."/>
            <person name="Choi D."/>
        </authorList>
    </citation>
    <scope>NUCLEOTIDE SEQUENCE [LARGE SCALE GENOMIC DNA]</scope>
    <source>
        <strain evidence="2">cv. CM334</strain>
    </source>
</reference>
<name>A0A2G2ZYI0_CAPAN</name>